<dbReference type="RefSeq" id="WP_252797564.1">
    <property type="nucleotide sequence ID" value="NZ_CP097118.1"/>
</dbReference>
<organism evidence="1 2">
    <name type="scientific">Fructilactobacillus hinvesii</name>
    <dbReference type="NCBI Taxonomy" id="2940300"/>
    <lineage>
        <taxon>Bacteria</taxon>
        <taxon>Bacillati</taxon>
        <taxon>Bacillota</taxon>
        <taxon>Bacilli</taxon>
        <taxon>Lactobacillales</taxon>
        <taxon>Lactobacillaceae</taxon>
        <taxon>Fructilactobacillus</taxon>
    </lineage>
</organism>
<reference evidence="1" key="1">
    <citation type="submission" date="2022-05" db="EMBL/GenBank/DDBJ databases">
        <authorList>
            <person name="Oliphant S.A."/>
            <person name="Watson-Haigh N.S."/>
            <person name="Sumby K.M."/>
            <person name="Gardner J.M."/>
            <person name="Jiranek V."/>
        </authorList>
    </citation>
    <scope>NUCLEOTIDE SEQUENCE</scope>
    <source>
        <strain evidence="1">KI11_C11</strain>
    </source>
</reference>
<evidence type="ECO:0000313" key="1">
    <source>
        <dbReference type="EMBL" id="USS88278.1"/>
    </source>
</evidence>
<accession>A0ABY5BV04</accession>
<sequence length="178" mass="20769">MKNSRMLHTLGPATTDCYRAALVYEKQRSDVTWQLQLHSKFAVVLQAANQRPGDYLLLPTALKLPDGTSWGDLHYRYLNRWRLVDVFTYPLDPLVLVQSSQQTNIVDLHPATLELAREQLGDEVQFRLASSKWAAYQAYRRDGEYCITNQANLLEHEQIVKRWNVDMVWTVYQVQEEN</sequence>
<dbReference type="EMBL" id="CP097118">
    <property type="protein sequence ID" value="USS88278.1"/>
    <property type="molecule type" value="Genomic_DNA"/>
</dbReference>
<dbReference type="Proteomes" id="UP001057025">
    <property type="component" value="Chromosome"/>
</dbReference>
<gene>
    <name evidence="1" type="ORF">M3M39_02010</name>
</gene>
<proteinExistence type="predicted"/>
<protein>
    <submittedName>
        <fullName evidence="1">Uncharacterized protein</fullName>
    </submittedName>
</protein>
<evidence type="ECO:0000313" key="2">
    <source>
        <dbReference type="Proteomes" id="UP001057025"/>
    </source>
</evidence>
<name>A0ABY5BV04_9LACO</name>
<keyword evidence="2" id="KW-1185">Reference proteome</keyword>